<dbReference type="Proteomes" id="UP001596514">
    <property type="component" value="Unassembled WGS sequence"/>
</dbReference>
<keyword evidence="2" id="KW-1185">Reference proteome</keyword>
<reference evidence="2" key="1">
    <citation type="journal article" date="2019" name="Int. J. Syst. Evol. Microbiol.">
        <title>The Global Catalogue of Microorganisms (GCM) 10K type strain sequencing project: providing services to taxonomists for standard genome sequencing and annotation.</title>
        <authorList>
            <consortium name="The Broad Institute Genomics Platform"/>
            <consortium name="The Broad Institute Genome Sequencing Center for Infectious Disease"/>
            <person name="Wu L."/>
            <person name="Ma J."/>
        </authorList>
    </citation>
    <scope>NUCLEOTIDE SEQUENCE [LARGE SCALE GENOMIC DNA]</scope>
    <source>
        <strain evidence="2">JCM 10083</strain>
    </source>
</reference>
<accession>A0ABW2TCQ2</accession>
<comment type="caution">
    <text evidence="1">The sequence shown here is derived from an EMBL/GenBank/DDBJ whole genome shotgun (WGS) entry which is preliminary data.</text>
</comment>
<proteinExistence type="predicted"/>
<gene>
    <name evidence="1" type="ORF">ACFQVD_36130</name>
</gene>
<organism evidence="1 2">
    <name type="scientific">Streptosporangium amethystogenes subsp. fukuiense</name>
    <dbReference type="NCBI Taxonomy" id="698418"/>
    <lineage>
        <taxon>Bacteria</taxon>
        <taxon>Bacillati</taxon>
        <taxon>Actinomycetota</taxon>
        <taxon>Actinomycetes</taxon>
        <taxon>Streptosporangiales</taxon>
        <taxon>Streptosporangiaceae</taxon>
        <taxon>Streptosporangium</taxon>
    </lineage>
</organism>
<sequence length="326" mass="36389">MTRLIPYPTLAGEVSLEIREAHLDSVPLSLALISTGERVIALHQVERENWEHARLSLRMRVPLQELTSGPWSEVSCAAVLNEKKTNTRVVTPLRHEADGVWVGNIELHHDDHLNTAMLTGHVVATVDGIPGRMIGSTVPSWTVDLQSRVPTTQKSIKQRWVDFSDEDNPHLNAYKSDPWAVDAVGDEPVVYLNSSFEGLGLLLGKTSGVDPQLRDLMRAQLAVEMWITLFNAAAYAIRLESGRPEWPGGWYDSVLRRMLPDMYPDRSPDDGLFELMEIRRRGDGGGDLQMRVLHAASKQSKFPRSLGGMFRTIHRTTAAASEEGTR</sequence>
<dbReference type="EMBL" id="JBHTEE010000001">
    <property type="protein sequence ID" value="MFC7605544.1"/>
    <property type="molecule type" value="Genomic_DNA"/>
</dbReference>
<evidence type="ECO:0000313" key="2">
    <source>
        <dbReference type="Proteomes" id="UP001596514"/>
    </source>
</evidence>
<dbReference type="RefSeq" id="WP_343983763.1">
    <property type="nucleotide sequence ID" value="NZ_BAAAGK010000301.1"/>
</dbReference>
<protein>
    <submittedName>
        <fullName evidence="1">Uncharacterized protein</fullName>
    </submittedName>
</protein>
<name>A0ABW2TCQ2_9ACTN</name>
<evidence type="ECO:0000313" key="1">
    <source>
        <dbReference type="EMBL" id="MFC7605544.1"/>
    </source>
</evidence>